<proteinExistence type="inferred from homology"/>
<keyword evidence="6" id="KW-0406">Ion transport</keyword>
<evidence type="ECO:0000256" key="1">
    <source>
        <dbReference type="ARBA" id="ARBA00004571"/>
    </source>
</evidence>
<dbReference type="InterPro" id="IPR050286">
    <property type="entry name" value="G_neg_Bact_CarbUptk_Porin"/>
</dbReference>
<evidence type="ECO:0000256" key="3">
    <source>
        <dbReference type="ARBA" id="ARBA00022448"/>
    </source>
</evidence>
<name>A0ABX0NXV8_9BURK</name>
<keyword evidence="12" id="KW-1185">Reference proteome</keyword>
<dbReference type="Pfam" id="PF02264">
    <property type="entry name" value="LamB"/>
    <property type="match status" value="1"/>
</dbReference>
<evidence type="ECO:0000256" key="7">
    <source>
        <dbReference type="ARBA" id="ARBA00023114"/>
    </source>
</evidence>
<comment type="subcellular location">
    <subcellularLocation>
        <location evidence="1">Cell outer membrane</location>
        <topology evidence="1">Multi-pass membrane protein</topology>
    </subcellularLocation>
</comment>
<dbReference type="PANTHER" id="PTHR38762">
    <property type="entry name" value="CRYPTIC OUTER MEMBRANE PORIN BGLH-RELATED"/>
    <property type="match status" value="1"/>
</dbReference>
<sequence length="447" mass="47750">METKQMNKNIIPAPRHLLLAAAIGALSPSAMALDYKGYFRALAGSNSDHGGAACFKLDGAMSKYRLGNECETYGEFEFNQDVLTTEDGTVFKGNIMLSLHNPNSTGGGTDVGLPQVYVEGEKLPELNGASAWMGRRYYNRESLGPNDFFYWSGQGFGGGIRDVPLGQHAKFSYAWLRKDNLIPTTTGQFPPAGALAENGSNSASRHDFQLRGVPVNRNGTLELGLSLIVKDAQGSNKVDKEQLHNGYGITLQHRQLGLPGDGWNKFALQYGVGPGTGGADSAIGAIGRLTDSRRVSRVRLVEGAYAQFTPRLGAELVAIYQKDKGFTAARTLVGSTENKTWTSLGAHVVYGLTRHIKLNADVGIDSVKPDTGPTRRLTKLTIAPTISAGPGLNARPDLRLFYTYARWNDAARAAASVASPGSALSSSGAFGNSNNGSTVGVQAEVWF</sequence>
<evidence type="ECO:0000256" key="6">
    <source>
        <dbReference type="ARBA" id="ARBA00023065"/>
    </source>
</evidence>
<keyword evidence="4" id="KW-1134">Transmembrane beta strand</keyword>
<dbReference type="Gene3D" id="2.40.170.10">
    <property type="entry name" value="Porin, LamB type"/>
    <property type="match status" value="1"/>
</dbReference>
<accession>A0ABX0NXV8</accession>
<evidence type="ECO:0000313" key="12">
    <source>
        <dbReference type="Proteomes" id="UP000609726"/>
    </source>
</evidence>
<comment type="similarity">
    <text evidence="2">Belongs to the porin LamB (TC 1.B.3) family.</text>
</comment>
<reference evidence="11 12" key="1">
    <citation type="submission" date="2019-10" db="EMBL/GenBank/DDBJ databases">
        <title>Taxonomy of Antarctic Massilia spp.: description of Massilia rubra sp. nov., Massilia aquatica sp. nov., Massilia mucilaginosa sp. nov., Massilia frigida sp. nov. isolated from streams, lakes and regoliths.</title>
        <authorList>
            <person name="Holochova P."/>
            <person name="Sedlacek I."/>
            <person name="Kralova S."/>
            <person name="Maslanova I."/>
            <person name="Busse H.-J."/>
            <person name="Stankova E."/>
            <person name="Vrbovska V."/>
            <person name="Kovarovic V."/>
            <person name="Bartak M."/>
            <person name="Svec P."/>
            <person name="Pantucek R."/>
        </authorList>
    </citation>
    <scope>NUCLEOTIDE SEQUENCE [LARGE SCALE GENOMIC DNA]</scope>
    <source>
        <strain evidence="11 12">CCM 8733</strain>
    </source>
</reference>
<dbReference type="InterPro" id="IPR036998">
    <property type="entry name" value="Porin_LamB_sf"/>
</dbReference>
<feature type="chain" id="PRO_5047346940" evidence="10">
    <location>
        <begin position="33"/>
        <end position="447"/>
    </location>
</feature>
<evidence type="ECO:0000256" key="10">
    <source>
        <dbReference type="SAM" id="SignalP"/>
    </source>
</evidence>
<evidence type="ECO:0000256" key="9">
    <source>
        <dbReference type="ARBA" id="ARBA00023237"/>
    </source>
</evidence>
<keyword evidence="3" id="KW-0813">Transport</keyword>
<dbReference type="InterPro" id="IPR003192">
    <property type="entry name" value="Porin_LamB"/>
</dbReference>
<evidence type="ECO:0000256" key="2">
    <source>
        <dbReference type="ARBA" id="ARBA00007055"/>
    </source>
</evidence>
<keyword evidence="8" id="KW-0472">Membrane</keyword>
<dbReference type="SUPFAM" id="SSF56935">
    <property type="entry name" value="Porins"/>
    <property type="match status" value="1"/>
</dbReference>
<keyword evidence="10" id="KW-0732">Signal</keyword>
<organism evidence="11 12">
    <name type="scientific">Massilia mucilaginosa</name>
    <dbReference type="NCBI Taxonomy" id="2609282"/>
    <lineage>
        <taxon>Bacteria</taxon>
        <taxon>Pseudomonadati</taxon>
        <taxon>Pseudomonadota</taxon>
        <taxon>Betaproteobacteria</taxon>
        <taxon>Burkholderiales</taxon>
        <taxon>Oxalobacteraceae</taxon>
        <taxon>Telluria group</taxon>
        <taxon>Massilia</taxon>
    </lineage>
</organism>
<gene>
    <name evidence="11" type="ORF">F2P45_21240</name>
</gene>
<protein>
    <submittedName>
        <fullName evidence="11">Carbohydrate porin</fullName>
    </submittedName>
</protein>
<keyword evidence="7" id="KW-0626">Porin</keyword>
<evidence type="ECO:0000256" key="8">
    <source>
        <dbReference type="ARBA" id="ARBA00023136"/>
    </source>
</evidence>
<evidence type="ECO:0000256" key="4">
    <source>
        <dbReference type="ARBA" id="ARBA00022452"/>
    </source>
</evidence>
<evidence type="ECO:0000313" key="11">
    <source>
        <dbReference type="EMBL" id="NHZ91511.1"/>
    </source>
</evidence>
<feature type="signal peptide" evidence="10">
    <location>
        <begin position="1"/>
        <end position="32"/>
    </location>
</feature>
<evidence type="ECO:0000256" key="5">
    <source>
        <dbReference type="ARBA" id="ARBA00022692"/>
    </source>
</evidence>
<dbReference type="EMBL" id="WHJH01000030">
    <property type="protein sequence ID" value="NHZ91511.1"/>
    <property type="molecule type" value="Genomic_DNA"/>
</dbReference>
<keyword evidence="9" id="KW-0998">Cell outer membrane</keyword>
<dbReference type="Proteomes" id="UP000609726">
    <property type="component" value="Unassembled WGS sequence"/>
</dbReference>
<keyword evidence="5" id="KW-0812">Transmembrane</keyword>
<dbReference type="PANTHER" id="PTHR38762:SF1">
    <property type="entry name" value="CRYPTIC OUTER MEMBRANE PORIN BGLH-RELATED"/>
    <property type="match status" value="1"/>
</dbReference>
<comment type="caution">
    <text evidence="11">The sequence shown here is derived from an EMBL/GenBank/DDBJ whole genome shotgun (WGS) entry which is preliminary data.</text>
</comment>